<evidence type="ECO:0000313" key="3">
    <source>
        <dbReference type="EMBL" id="KAF2757709.1"/>
    </source>
</evidence>
<dbReference type="EMBL" id="ML996573">
    <property type="protein sequence ID" value="KAF2757709.1"/>
    <property type="molecule type" value="Genomic_DNA"/>
</dbReference>
<dbReference type="PROSITE" id="PS51299">
    <property type="entry name" value="HTH_APSES"/>
    <property type="match status" value="1"/>
</dbReference>
<dbReference type="RefSeq" id="XP_033600160.1">
    <property type="nucleotide sequence ID" value="XM_033741403.1"/>
</dbReference>
<name>A0A6A6W693_9PEZI</name>
<evidence type="ECO:0000259" key="2">
    <source>
        <dbReference type="PROSITE" id="PS51299"/>
    </source>
</evidence>
<dbReference type="InterPro" id="IPR003163">
    <property type="entry name" value="Tscrpt_reg_HTH_APSES-type"/>
</dbReference>
<feature type="region of interest" description="Disordered" evidence="1">
    <location>
        <begin position="73"/>
        <end position="115"/>
    </location>
</feature>
<sequence>MLSGYWVPFEAAKAAAATFCYDIRYALTPVFGKDFISLCIPPGHKCFANFLIPQAIVDICIAQAKKWENTDDNAASPQRAYALQSSRSSSVRRSARMRQQTPRHTQSGVNDADMCPPVTPEVHHAIGGRSRESTDGMSSTVNTRTQSEYCVSEIEAIWGLIECQREGVNSSAADVPRTRHWNTHQAAEALMQLKGDSWHDQTFSASGTNAS</sequence>
<accession>A0A6A6W693</accession>
<dbReference type="GeneID" id="54482457"/>
<gene>
    <name evidence="3" type="ORF">EJ05DRAFT_398066</name>
</gene>
<evidence type="ECO:0000313" key="4">
    <source>
        <dbReference type="Proteomes" id="UP000799437"/>
    </source>
</evidence>
<evidence type="ECO:0000256" key="1">
    <source>
        <dbReference type="SAM" id="MobiDB-lite"/>
    </source>
</evidence>
<dbReference type="InterPro" id="IPR036887">
    <property type="entry name" value="HTH_APSES_sf"/>
</dbReference>
<keyword evidence="4" id="KW-1185">Reference proteome</keyword>
<proteinExistence type="predicted"/>
<dbReference type="Gene3D" id="3.10.260.10">
    <property type="entry name" value="Transcription regulator HTH, APSES-type DNA-binding domain"/>
    <property type="match status" value="1"/>
</dbReference>
<dbReference type="SUPFAM" id="SSF54616">
    <property type="entry name" value="DNA-binding domain of Mlu1-box binding protein MBP1"/>
    <property type="match status" value="1"/>
</dbReference>
<dbReference type="GO" id="GO:0003677">
    <property type="term" value="F:DNA binding"/>
    <property type="evidence" value="ECO:0007669"/>
    <property type="project" value="InterPro"/>
</dbReference>
<reference evidence="3" key="1">
    <citation type="journal article" date="2020" name="Stud. Mycol.">
        <title>101 Dothideomycetes genomes: a test case for predicting lifestyles and emergence of pathogens.</title>
        <authorList>
            <person name="Haridas S."/>
            <person name="Albert R."/>
            <person name="Binder M."/>
            <person name="Bloem J."/>
            <person name="Labutti K."/>
            <person name="Salamov A."/>
            <person name="Andreopoulos B."/>
            <person name="Baker S."/>
            <person name="Barry K."/>
            <person name="Bills G."/>
            <person name="Bluhm B."/>
            <person name="Cannon C."/>
            <person name="Castanera R."/>
            <person name="Culley D."/>
            <person name="Daum C."/>
            <person name="Ezra D."/>
            <person name="Gonzalez J."/>
            <person name="Henrissat B."/>
            <person name="Kuo A."/>
            <person name="Liang C."/>
            <person name="Lipzen A."/>
            <person name="Lutzoni F."/>
            <person name="Magnuson J."/>
            <person name="Mondo S."/>
            <person name="Nolan M."/>
            <person name="Ohm R."/>
            <person name="Pangilinan J."/>
            <person name="Park H.-J."/>
            <person name="Ramirez L."/>
            <person name="Alfaro M."/>
            <person name="Sun H."/>
            <person name="Tritt A."/>
            <person name="Yoshinaga Y."/>
            <person name="Zwiers L.-H."/>
            <person name="Turgeon B."/>
            <person name="Goodwin S."/>
            <person name="Spatafora J."/>
            <person name="Crous P."/>
            <person name="Grigoriev I."/>
        </authorList>
    </citation>
    <scope>NUCLEOTIDE SEQUENCE</scope>
    <source>
        <strain evidence="3">CBS 121739</strain>
    </source>
</reference>
<feature type="compositionally biased region" description="Low complexity" evidence="1">
    <location>
        <begin position="78"/>
        <end position="100"/>
    </location>
</feature>
<dbReference type="AlphaFoldDB" id="A0A6A6W693"/>
<organism evidence="3 4">
    <name type="scientific">Pseudovirgaria hyperparasitica</name>
    <dbReference type="NCBI Taxonomy" id="470096"/>
    <lineage>
        <taxon>Eukaryota</taxon>
        <taxon>Fungi</taxon>
        <taxon>Dikarya</taxon>
        <taxon>Ascomycota</taxon>
        <taxon>Pezizomycotina</taxon>
        <taxon>Dothideomycetes</taxon>
        <taxon>Dothideomycetes incertae sedis</taxon>
        <taxon>Acrospermales</taxon>
        <taxon>Acrospermaceae</taxon>
        <taxon>Pseudovirgaria</taxon>
    </lineage>
</organism>
<feature type="domain" description="HTH APSES-type" evidence="2">
    <location>
        <begin position="1"/>
        <end position="42"/>
    </location>
</feature>
<dbReference type="Proteomes" id="UP000799437">
    <property type="component" value="Unassembled WGS sequence"/>
</dbReference>
<protein>
    <recommendedName>
        <fullName evidence="2">HTH APSES-type domain-containing protein</fullName>
    </recommendedName>
</protein>
<dbReference type="OrthoDB" id="5562739at2759"/>